<evidence type="ECO:0000313" key="1">
    <source>
        <dbReference type="Proteomes" id="UP000050640"/>
    </source>
</evidence>
<dbReference type="STRING" id="1147741.A0A0R3RRQ6"/>
<accession>A0A0R3RRQ6</accession>
<dbReference type="Proteomes" id="UP000050640">
    <property type="component" value="Unplaced"/>
</dbReference>
<protein>
    <submittedName>
        <fullName evidence="2">Accessory Sec system protein Asp3</fullName>
    </submittedName>
</protein>
<organism evidence="1 2">
    <name type="scientific">Elaeophora elaphi</name>
    <dbReference type="NCBI Taxonomy" id="1147741"/>
    <lineage>
        <taxon>Eukaryota</taxon>
        <taxon>Metazoa</taxon>
        <taxon>Ecdysozoa</taxon>
        <taxon>Nematoda</taxon>
        <taxon>Chromadorea</taxon>
        <taxon>Rhabditida</taxon>
        <taxon>Spirurina</taxon>
        <taxon>Spiruromorpha</taxon>
        <taxon>Filarioidea</taxon>
        <taxon>Onchocercidae</taxon>
        <taxon>Elaeophora</taxon>
    </lineage>
</organism>
<dbReference type="WBParaSite" id="EEL_0000444201-mRNA-1">
    <property type="protein sequence ID" value="EEL_0000444201-mRNA-1"/>
    <property type="gene ID" value="EEL_0000444201"/>
</dbReference>
<sequence length="54" mass="6067">VYSSNITLFYRNSPYRVQTDLTIETRAILTIETGVQIYFDAGVGIKIKGAIWAV</sequence>
<name>A0A0R3RRQ6_9BILA</name>
<dbReference type="AlphaFoldDB" id="A0A0R3RRQ6"/>
<evidence type="ECO:0000313" key="2">
    <source>
        <dbReference type="WBParaSite" id="EEL_0000444201-mRNA-1"/>
    </source>
</evidence>
<reference evidence="2" key="1">
    <citation type="submission" date="2017-02" db="UniProtKB">
        <authorList>
            <consortium name="WormBaseParasite"/>
        </authorList>
    </citation>
    <scope>IDENTIFICATION</scope>
</reference>
<proteinExistence type="predicted"/>
<keyword evidence="1" id="KW-1185">Reference proteome</keyword>